<protein>
    <submittedName>
        <fullName evidence="2">Uncharacterized protein</fullName>
    </submittedName>
</protein>
<accession>A0A1S1LP81</accession>
<name>A0A1S1LP81_MYCCH</name>
<organism evidence="2 3">
    <name type="scientific">Mycobacteroides chelonae</name>
    <name type="common">Mycobacterium chelonae</name>
    <dbReference type="NCBI Taxonomy" id="1774"/>
    <lineage>
        <taxon>Bacteria</taxon>
        <taxon>Bacillati</taxon>
        <taxon>Actinomycetota</taxon>
        <taxon>Actinomycetes</taxon>
        <taxon>Mycobacteriales</taxon>
        <taxon>Mycobacteriaceae</taxon>
        <taxon>Mycobacteroides</taxon>
    </lineage>
</organism>
<sequence length="67" mass="7296">MIGATPQQSSFDRNCCNRRYGGRPAAPMTQPTTTVTELLAAATEAMALSERYQCHYDGAQGHRLPVP</sequence>
<gene>
    <name evidence="2" type="ORF">BKG82_03115</name>
</gene>
<proteinExistence type="predicted"/>
<reference evidence="2 3" key="1">
    <citation type="submission" date="2016-10" db="EMBL/GenBank/DDBJ databases">
        <title>Evaluation of Human, Veterinary and Environmental Mycobacterium chelonae Isolates by Core Genome Phylogenomic Analysis, Targeted Gene Comparison, and Anti-microbial Susceptibility Patterns: A Tale of Mistaken Identities.</title>
        <authorList>
            <person name="Fogelson S.B."/>
            <person name="Camus A.C."/>
            <person name="Lorenz W."/>
            <person name="Vasireddy R."/>
            <person name="Vasireddy S."/>
            <person name="Smith T."/>
            <person name="Brown-Elliott B.A."/>
            <person name="Wallace R.J.Jr."/>
            <person name="Hasan N.A."/>
            <person name="Reischl U."/>
            <person name="Sanchez S."/>
        </authorList>
    </citation>
    <scope>NUCLEOTIDE SEQUENCE [LARGE SCALE GENOMIC DNA]</scope>
    <source>
        <strain evidence="2 3">15515</strain>
    </source>
</reference>
<feature type="compositionally biased region" description="Polar residues" evidence="1">
    <location>
        <begin position="1"/>
        <end position="12"/>
    </location>
</feature>
<evidence type="ECO:0000313" key="3">
    <source>
        <dbReference type="Proteomes" id="UP000180043"/>
    </source>
</evidence>
<evidence type="ECO:0000313" key="2">
    <source>
        <dbReference type="EMBL" id="OHU59576.1"/>
    </source>
</evidence>
<dbReference type="Proteomes" id="UP000180043">
    <property type="component" value="Unassembled WGS sequence"/>
</dbReference>
<dbReference type="EMBL" id="MLIQ01000011">
    <property type="protein sequence ID" value="OHU59576.1"/>
    <property type="molecule type" value="Genomic_DNA"/>
</dbReference>
<dbReference type="AlphaFoldDB" id="A0A1S1LP81"/>
<feature type="region of interest" description="Disordered" evidence="1">
    <location>
        <begin position="1"/>
        <end position="29"/>
    </location>
</feature>
<evidence type="ECO:0000256" key="1">
    <source>
        <dbReference type="SAM" id="MobiDB-lite"/>
    </source>
</evidence>
<comment type="caution">
    <text evidence="2">The sequence shown here is derived from an EMBL/GenBank/DDBJ whole genome shotgun (WGS) entry which is preliminary data.</text>
</comment>